<dbReference type="OrthoDB" id="2567806at2759"/>
<organism evidence="3 4">
    <name type="scientific">Malassezia vespertilionis</name>
    <dbReference type="NCBI Taxonomy" id="2020962"/>
    <lineage>
        <taxon>Eukaryota</taxon>
        <taxon>Fungi</taxon>
        <taxon>Dikarya</taxon>
        <taxon>Basidiomycota</taxon>
        <taxon>Ustilaginomycotina</taxon>
        <taxon>Malasseziomycetes</taxon>
        <taxon>Malasseziales</taxon>
        <taxon>Malasseziaceae</taxon>
        <taxon>Malassezia</taxon>
    </lineage>
</organism>
<keyword evidence="4" id="KW-1185">Reference proteome</keyword>
<dbReference type="STRING" id="2020962.A0A2N1JA37"/>
<dbReference type="SUPFAM" id="SSF89895">
    <property type="entry name" value="FYSH domain"/>
    <property type="match status" value="1"/>
</dbReference>
<protein>
    <recommendedName>
        <fullName evidence="2">Ribosome maturation protein SDO1/SBDS N-terminal domain-containing protein</fullName>
    </recommendedName>
</protein>
<dbReference type="Gene3D" id="3.30.1250.10">
    <property type="entry name" value="Ribosome maturation protein SBDS, N-terminal domain"/>
    <property type="match status" value="1"/>
</dbReference>
<feature type="domain" description="Ribosome maturation protein SDO1/SBDS N-terminal" evidence="2">
    <location>
        <begin position="12"/>
        <end position="99"/>
    </location>
</feature>
<dbReference type="Pfam" id="PF01172">
    <property type="entry name" value="SBDS_N"/>
    <property type="match status" value="1"/>
</dbReference>
<evidence type="ECO:0000259" key="2">
    <source>
        <dbReference type="Pfam" id="PF01172"/>
    </source>
</evidence>
<reference evidence="3 4" key="1">
    <citation type="submission" date="2017-10" db="EMBL/GenBank/DDBJ databases">
        <title>A novel species of cold-tolerant Malassezia isolated from bats.</title>
        <authorList>
            <person name="Lorch J.M."/>
            <person name="Palmer J.M."/>
            <person name="Vanderwolf K.J."/>
            <person name="Schmidt K.Z."/>
            <person name="Verant M.L."/>
            <person name="Weller T.J."/>
            <person name="Blehert D.S."/>
        </authorList>
    </citation>
    <scope>NUCLEOTIDE SEQUENCE [LARGE SCALE GENOMIC DNA]</scope>
    <source>
        <strain evidence="3 4">NWHC:44797-103</strain>
    </source>
</reference>
<dbReference type="InterPro" id="IPR019783">
    <property type="entry name" value="SDO1/SBDS_N"/>
</dbReference>
<feature type="region of interest" description="Disordered" evidence="1">
    <location>
        <begin position="98"/>
        <end position="119"/>
    </location>
</feature>
<feature type="compositionally biased region" description="Basic and acidic residues" evidence="1">
    <location>
        <begin position="105"/>
        <end position="119"/>
    </location>
</feature>
<proteinExistence type="predicted"/>
<dbReference type="Proteomes" id="UP000232875">
    <property type="component" value="Unassembled WGS sequence"/>
</dbReference>
<dbReference type="EMBL" id="KZ454991">
    <property type="protein sequence ID" value="PKI83416.1"/>
    <property type="molecule type" value="Genomic_DNA"/>
</dbReference>
<evidence type="ECO:0000313" key="4">
    <source>
        <dbReference type="Proteomes" id="UP000232875"/>
    </source>
</evidence>
<sequence>MTNRKVDGNENAKVLYKADPNSSDEFVVLVNPDMYSQWQTDKSIPLADVVSTFQVMRTVHGAQGFDGEASKQQLHSAFGVERADEAIPIILERGHLQNANLTDMTGRHDRDSSKRQQRH</sequence>
<dbReference type="AlphaFoldDB" id="A0A2N1JA37"/>
<accession>A0A2N1JA37</accession>
<evidence type="ECO:0000313" key="3">
    <source>
        <dbReference type="EMBL" id="PKI83416.1"/>
    </source>
</evidence>
<gene>
    <name evidence="3" type="ORF">MVES_002693</name>
</gene>
<evidence type="ECO:0000256" key="1">
    <source>
        <dbReference type="SAM" id="MobiDB-lite"/>
    </source>
</evidence>
<dbReference type="InterPro" id="IPR036786">
    <property type="entry name" value="Ribosome_mat_SBDS_N_sf"/>
</dbReference>
<name>A0A2N1JA37_9BASI</name>